<dbReference type="Gene3D" id="1.20.58.80">
    <property type="entry name" value="Phosphotransferase system, lactose/cellobiose-type IIA subunit"/>
    <property type="match status" value="1"/>
</dbReference>
<feature type="region of interest" description="Disordered" evidence="1">
    <location>
        <begin position="810"/>
        <end position="836"/>
    </location>
</feature>
<keyword evidence="4" id="KW-1185">Reference proteome</keyword>
<evidence type="ECO:0000313" key="4">
    <source>
        <dbReference type="Proteomes" id="UP000696485"/>
    </source>
</evidence>
<proteinExistence type="predicted"/>
<feature type="compositionally biased region" description="Polar residues" evidence="1">
    <location>
        <begin position="810"/>
        <end position="820"/>
    </location>
</feature>
<dbReference type="InterPro" id="IPR036181">
    <property type="entry name" value="MIT_dom_sf"/>
</dbReference>
<sequence length="941" mass="100363">MSTLGAADHHDPAFLASMTSVRRRTGSVSQHSTISSTNDHDPSSSTSEFMTTRPGSSSSSKALLTMALLEAQSAVQLDNANDISAALDAYGRAVNLLGKVMEASSSADEQDRLRTIHDSYLFRIHLLSTPPTTTSIAEQQHPTTPIASSSHSAPNIAIPPPPHPQQPLPPPPCSGPSGNESDAPLRRVKKQAPAPLPLGGPILPPSEPRTPRHRSDSVSADSGEPRVRHHTRSHTGGSSHRSTDLVSERIPGVPKVRSRDHLGVPIHSAPTTPLPPLPPGSAPGSGATSPNNSNPPTPNMTGNQTFMASLGAYPPTSPPPRTPLPQVPSNVTSPPASPAHATRRTSPLVPSLPGPSVPAMAAPQHQSVPPQPKSLMSPPEEQKRTDTSSFYEDDLISDEWLPNLNSTFTYDSGDQPMEDALPERVASNGSYSISQLEQIRSKTQNMSITGQDSTRSVESTPPQYQYKQQHQRSFSQSSTLSTHQPGSSQPSRSPLSGPMYSFQQGNGSMSSLHTLENPSQSKRISDSARSIKEGSPLARSIVTGAASGQANGLPSSNGSPSGVRPATLQHQASSSKLSATLSTSSSSASPTMDKNWSPNLNGGQTTQGGMTLFDVMSDDPFRGMTFPLPPPFVEPPPTDTHLRCFWLMHKLEQSMVKGEFLTKRMFVPRAIWYQSLVRLPAADSKTNACQTLTAVFTKFINTSRSSQLNLLVEPGPEGDMDRATILKELDSMESAAHQVQAKLSKKLSFIHRPGKSGNLTIGTSQGYQDDMQGPPTNGGGASIYGSSSVYGSAQFDWAGIEEPVPNQITASLTSPASTSMGADKSKKGGVSVGTGSDAGGGLMSQWKSFSKSVQKSMGNDKVDDTSAYTEAVIRLFQASYFLEAMLRHYSALTPFGTQLQIVNKVRRLADVLNQVICAFVVRDMGELMAKYMKRVGAWVAD</sequence>
<feature type="compositionally biased region" description="Low complexity" evidence="1">
    <location>
        <begin position="145"/>
        <end position="156"/>
    </location>
</feature>
<evidence type="ECO:0000256" key="1">
    <source>
        <dbReference type="SAM" id="MobiDB-lite"/>
    </source>
</evidence>
<dbReference type="Pfam" id="PF04212">
    <property type="entry name" value="MIT"/>
    <property type="match status" value="1"/>
</dbReference>
<name>A0A9P5SUG0_9FUNG</name>
<dbReference type="AlphaFoldDB" id="A0A9P5SUG0"/>
<feature type="compositionally biased region" description="Basic and acidic residues" evidence="1">
    <location>
        <begin position="523"/>
        <end position="532"/>
    </location>
</feature>
<feature type="compositionally biased region" description="Low complexity" evidence="1">
    <location>
        <begin position="282"/>
        <end position="292"/>
    </location>
</feature>
<protein>
    <recommendedName>
        <fullName evidence="2">MIT domain-containing protein</fullName>
    </recommendedName>
</protein>
<feature type="compositionally biased region" description="Pro residues" evidence="1">
    <location>
        <begin position="194"/>
        <end position="208"/>
    </location>
</feature>
<gene>
    <name evidence="3" type="ORF">BG006_007746</name>
</gene>
<feature type="compositionally biased region" description="Pro residues" evidence="1">
    <location>
        <begin position="315"/>
        <end position="326"/>
    </location>
</feature>
<feature type="compositionally biased region" description="Polar residues" evidence="1">
    <location>
        <begin position="501"/>
        <end position="522"/>
    </location>
</feature>
<feature type="compositionally biased region" description="Polar residues" evidence="1">
    <location>
        <begin position="590"/>
        <end position="609"/>
    </location>
</feature>
<reference evidence="3" key="1">
    <citation type="journal article" date="2020" name="Fungal Divers.">
        <title>Resolving the Mortierellaceae phylogeny through synthesis of multi-gene phylogenetics and phylogenomics.</title>
        <authorList>
            <person name="Vandepol N."/>
            <person name="Liber J."/>
            <person name="Desiro A."/>
            <person name="Na H."/>
            <person name="Kennedy M."/>
            <person name="Barry K."/>
            <person name="Grigoriev I.V."/>
            <person name="Miller A.N."/>
            <person name="O'Donnell K."/>
            <person name="Stajich J.E."/>
            <person name="Bonito G."/>
        </authorList>
    </citation>
    <scope>NUCLEOTIDE SEQUENCE</scope>
    <source>
        <strain evidence="3">NVP1</strain>
    </source>
</reference>
<feature type="domain" description="MIT" evidence="2">
    <location>
        <begin position="65"/>
        <end position="127"/>
    </location>
</feature>
<organism evidence="3 4">
    <name type="scientific">Podila minutissima</name>
    <dbReference type="NCBI Taxonomy" id="64525"/>
    <lineage>
        <taxon>Eukaryota</taxon>
        <taxon>Fungi</taxon>
        <taxon>Fungi incertae sedis</taxon>
        <taxon>Mucoromycota</taxon>
        <taxon>Mortierellomycotina</taxon>
        <taxon>Mortierellomycetes</taxon>
        <taxon>Mortierellales</taxon>
        <taxon>Mortierellaceae</taxon>
        <taxon>Podila</taxon>
    </lineage>
</organism>
<feature type="compositionally biased region" description="Pro residues" evidence="1">
    <location>
        <begin position="272"/>
        <end position="281"/>
    </location>
</feature>
<feature type="region of interest" description="Disordered" evidence="1">
    <location>
        <begin position="19"/>
        <end position="57"/>
    </location>
</feature>
<evidence type="ECO:0000259" key="2">
    <source>
        <dbReference type="Pfam" id="PF04212"/>
    </source>
</evidence>
<feature type="compositionally biased region" description="Polar residues" evidence="1">
    <location>
        <begin position="26"/>
        <end position="57"/>
    </location>
</feature>
<dbReference type="SUPFAM" id="SSF116846">
    <property type="entry name" value="MIT domain"/>
    <property type="match status" value="1"/>
</dbReference>
<dbReference type="PANTHER" id="PTHR37327">
    <property type="entry name" value="CHROMOSOME 1, WHOLE GENOME SHOTGUN SEQUENCE"/>
    <property type="match status" value="1"/>
</dbReference>
<feature type="compositionally biased region" description="Polar residues" evidence="1">
    <location>
        <begin position="134"/>
        <end position="143"/>
    </location>
</feature>
<dbReference type="PANTHER" id="PTHR37327:SF1">
    <property type="entry name" value="MICROTUBULE INTERACTING AND TRANSPORT DOMAIN-CONTAINING PROTEIN"/>
    <property type="match status" value="1"/>
</dbReference>
<dbReference type="InterPro" id="IPR007330">
    <property type="entry name" value="MIT_dom"/>
</dbReference>
<feature type="compositionally biased region" description="Polar residues" evidence="1">
    <location>
        <begin position="403"/>
        <end position="412"/>
    </location>
</feature>
<feature type="region of interest" description="Disordered" evidence="1">
    <location>
        <begin position="759"/>
        <end position="780"/>
    </location>
</feature>
<feature type="region of interest" description="Disordered" evidence="1">
    <location>
        <begin position="134"/>
        <end position="535"/>
    </location>
</feature>
<feature type="compositionally biased region" description="Polar residues" evidence="1">
    <location>
        <begin position="427"/>
        <end position="494"/>
    </location>
</feature>
<feature type="compositionally biased region" description="Pro residues" evidence="1">
    <location>
        <begin position="157"/>
        <end position="174"/>
    </location>
</feature>
<dbReference type="Proteomes" id="UP000696485">
    <property type="component" value="Unassembled WGS sequence"/>
</dbReference>
<accession>A0A9P5SUG0</accession>
<evidence type="ECO:0000313" key="3">
    <source>
        <dbReference type="EMBL" id="KAF9338261.1"/>
    </source>
</evidence>
<dbReference type="EMBL" id="JAAAUY010000005">
    <property type="protein sequence ID" value="KAF9338261.1"/>
    <property type="molecule type" value="Genomic_DNA"/>
</dbReference>
<feature type="region of interest" description="Disordered" evidence="1">
    <location>
        <begin position="547"/>
        <end position="611"/>
    </location>
</feature>
<comment type="caution">
    <text evidence="3">The sequence shown here is derived from an EMBL/GenBank/DDBJ whole genome shotgun (WGS) entry which is preliminary data.</text>
</comment>
<feature type="compositionally biased region" description="Low complexity" evidence="1">
    <location>
        <begin position="572"/>
        <end position="589"/>
    </location>
</feature>
<feature type="compositionally biased region" description="Low complexity" evidence="1">
    <location>
        <begin position="551"/>
        <end position="562"/>
    </location>
</feature>